<dbReference type="InterPro" id="IPR013822">
    <property type="entry name" value="Signal_recog_particl_SRP54_hlx"/>
</dbReference>
<dbReference type="Pfam" id="PF02881">
    <property type="entry name" value="SRP54_N"/>
    <property type="match status" value="1"/>
</dbReference>
<keyword evidence="4" id="KW-0963">Cytoplasm</keyword>
<keyword evidence="7" id="KW-0342">GTP-binding</keyword>
<dbReference type="PANTHER" id="PTHR43134">
    <property type="entry name" value="SIGNAL RECOGNITION PARTICLE RECEPTOR SUBUNIT ALPHA"/>
    <property type="match status" value="1"/>
</dbReference>
<keyword evidence="8" id="KW-0472">Membrane</keyword>
<dbReference type="GO" id="GO:0003924">
    <property type="term" value="F:GTPase activity"/>
    <property type="evidence" value="ECO:0007669"/>
    <property type="project" value="TreeGrafter"/>
</dbReference>
<dbReference type="GO" id="GO:0005737">
    <property type="term" value="C:cytoplasm"/>
    <property type="evidence" value="ECO:0007669"/>
    <property type="project" value="UniProtKB-ARBA"/>
</dbReference>
<dbReference type="SMART" id="SM00382">
    <property type="entry name" value="AAA"/>
    <property type="match status" value="1"/>
</dbReference>
<evidence type="ECO:0000256" key="1">
    <source>
        <dbReference type="ARBA" id="ARBA00004413"/>
    </source>
</evidence>
<evidence type="ECO:0000256" key="3">
    <source>
        <dbReference type="ARBA" id="ARBA00022475"/>
    </source>
</evidence>
<evidence type="ECO:0000256" key="6">
    <source>
        <dbReference type="ARBA" id="ARBA00022801"/>
    </source>
</evidence>
<dbReference type="SUPFAM" id="SSF52540">
    <property type="entry name" value="P-loop containing nucleoside triphosphate hydrolases"/>
    <property type="match status" value="1"/>
</dbReference>
<organism evidence="12">
    <name type="scientific">bioreactor metagenome</name>
    <dbReference type="NCBI Taxonomy" id="1076179"/>
    <lineage>
        <taxon>unclassified sequences</taxon>
        <taxon>metagenomes</taxon>
        <taxon>ecological metagenomes</taxon>
    </lineage>
</organism>
<keyword evidence="5" id="KW-0547">Nucleotide-binding</keyword>
<dbReference type="InterPro" id="IPR027417">
    <property type="entry name" value="P-loop_NTPase"/>
</dbReference>
<dbReference type="Gene3D" id="1.20.120.140">
    <property type="entry name" value="Signal recognition particle SRP54, nucleotide-binding domain"/>
    <property type="match status" value="1"/>
</dbReference>
<feature type="domain" description="SRP54-type proteins GTP-binding" evidence="11">
    <location>
        <begin position="84"/>
        <end position="286"/>
    </location>
</feature>
<dbReference type="SMART" id="SM00962">
    <property type="entry name" value="SRP54"/>
    <property type="match status" value="1"/>
</dbReference>
<comment type="subcellular location">
    <subcellularLocation>
        <location evidence="1">Cell membrane</location>
        <topology evidence="1">Peripheral membrane protein</topology>
        <orientation evidence="1">Cytoplasmic side</orientation>
    </subcellularLocation>
</comment>
<dbReference type="InterPro" id="IPR004390">
    <property type="entry name" value="SR_rcpt_FtsY"/>
</dbReference>
<dbReference type="GO" id="GO:0005886">
    <property type="term" value="C:plasma membrane"/>
    <property type="evidence" value="ECO:0007669"/>
    <property type="project" value="UniProtKB-SubCell"/>
</dbReference>
<comment type="caution">
    <text evidence="12">The sequence shown here is derived from an EMBL/GenBank/DDBJ whole genome shotgun (WGS) entry which is preliminary data.</text>
</comment>
<dbReference type="InterPro" id="IPR000897">
    <property type="entry name" value="SRP54_GTPase_dom"/>
</dbReference>
<evidence type="ECO:0000256" key="5">
    <source>
        <dbReference type="ARBA" id="ARBA00022741"/>
    </source>
</evidence>
<evidence type="ECO:0000256" key="4">
    <source>
        <dbReference type="ARBA" id="ARBA00022490"/>
    </source>
</evidence>
<dbReference type="InterPro" id="IPR042101">
    <property type="entry name" value="SRP54_N_sf"/>
</dbReference>
<keyword evidence="6" id="KW-0378">Hydrolase</keyword>
<keyword evidence="9 12" id="KW-0675">Receptor</keyword>
<dbReference type="GO" id="GO:0006614">
    <property type="term" value="P:SRP-dependent cotranslational protein targeting to membrane"/>
    <property type="evidence" value="ECO:0007669"/>
    <property type="project" value="InterPro"/>
</dbReference>
<proteinExistence type="inferred from homology"/>
<dbReference type="InterPro" id="IPR036225">
    <property type="entry name" value="SRP/SRP_N"/>
</dbReference>
<evidence type="ECO:0000256" key="7">
    <source>
        <dbReference type="ARBA" id="ARBA00023134"/>
    </source>
</evidence>
<accession>A0A644THR2</accession>
<dbReference type="NCBIfam" id="TIGR00064">
    <property type="entry name" value="ftsY"/>
    <property type="match status" value="1"/>
</dbReference>
<evidence type="ECO:0000256" key="8">
    <source>
        <dbReference type="ARBA" id="ARBA00023136"/>
    </source>
</evidence>
<dbReference type="PANTHER" id="PTHR43134:SF1">
    <property type="entry name" value="SIGNAL RECOGNITION PARTICLE RECEPTOR SUBUNIT ALPHA"/>
    <property type="match status" value="1"/>
</dbReference>
<evidence type="ECO:0000259" key="10">
    <source>
        <dbReference type="SMART" id="SM00382"/>
    </source>
</evidence>
<name>A0A644THR2_9ZZZZ</name>
<evidence type="ECO:0000259" key="11">
    <source>
        <dbReference type="SMART" id="SM00962"/>
    </source>
</evidence>
<evidence type="ECO:0000256" key="9">
    <source>
        <dbReference type="ARBA" id="ARBA00023170"/>
    </source>
</evidence>
<reference evidence="12" key="1">
    <citation type="submission" date="2019-08" db="EMBL/GenBank/DDBJ databases">
        <authorList>
            <person name="Kucharzyk K."/>
            <person name="Murdoch R.W."/>
            <person name="Higgins S."/>
            <person name="Loffler F."/>
        </authorList>
    </citation>
    <scope>NUCLEOTIDE SEQUENCE</scope>
</reference>
<dbReference type="Gene3D" id="3.40.50.300">
    <property type="entry name" value="P-loop containing nucleotide triphosphate hydrolases"/>
    <property type="match status" value="1"/>
</dbReference>
<gene>
    <name evidence="12" type="primary">ftsY_4</name>
    <name evidence="12" type="ORF">SDC9_12164</name>
</gene>
<feature type="domain" description="AAA+ ATPase" evidence="10">
    <location>
        <begin position="83"/>
        <end position="262"/>
    </location>
</feature>
<dbReference type="GO" id="GO:0005047">
    <property type="term" value="F:signal recognition particle binding"/>
    <property type="evidence" value="ECO:0007669"/>
    <property type="project" value="TreeGrafter"/>
</dbReference>
<dbReference type="AlphaFoldDB" id="A0A644THR2"/>
<evidence type="ECO:0000313" key="12">
    <source>
        <dbReference type="EMBL" id="MPL66486.1"/>
    </source>
</evidence>
<comment type="similarity">
    <text evidence="2">Belongs to the GTP-binding SRP family.</text>
</comment>
<evidence type="ECO:0000256" key="2">
    <source>
        <dbReference type="ARBA" id="ARBA00008531"/>
    </source>
</evidence>
<sequence length="287" mass="30969">MGFADRIKALFKKQALDDDAFEDLADLLVEGDMGAAFAVEIVDSLKALCKKNRVDNPEGARRLLKELLRPYTLKAELELDKNALNICLLLGVNGVGKTTSCAKLAVWERQRGVENIVLAAGDTFRAAAVDQLKIHGQRANIRVVAQHQGADAAAVLWDSIEAVGTQGPGLVIADTAGRMHTRADLVKELEKMNKVIAQRAPGAVYRKILVLDSTTGQNGMRQAETFHQAVRLDGVILSKYDSTAKGGMVLSLARQFGLATLFVGTGEGYADFAPFDPDGFLDDFIGL</sequence>
<dbReference type="SUPFAM" id="SSF47364">
    <property type="entry name" value="Domain of the SRP/SRP receptor G-proteins"/>
    <property type="match status" value="1"/>
</dbReference>
<dbReference type="GO" id="GO:0005525">
    <property type="term" value="F:GTP binding"/>
    <property type="evidence" value="ECO:0007669"/>
    <property type="project" value="UniProtKB-KW"/>
</dbReference>
<keyword evidence="3" id="KW-1003">Cell membrane</keyword>
<dbReference type="InterPro" id="IPR003593">
    <property type="entry name" value="AAA+_ATPase"/>
</dbReference>
<protein>
    <submittedName>
        <fullName evidence="12">Signal recognition particle receptor FtsY</fullName>
    </submittedName>
</protein>
<dbReference type="EMBL" id="VSSQ01000032">
    <property type="protein sequence ID" value="MPL66486.1"/>
    <property type="molecule type" value="Genomic_DNA"/>
</dbReference>
<dbReference type="Pfam" id="PF00448">
    <property type="entry name" value="SRP54"/>
    <property type="match status" value="1"/>
</dbReference>